<gene>
    <name evidence="3" type="ORF">C3L33_13623</name>
</gene>
<dbReference type="InterPro" id="IPR001810">
    <property type="entry name" value="F-box_dom"/>
</dbReference>
<organism evidence="3 4">
    <name type="scientific">Rhododendron williamsianum</name>
    <dbReference type="NCBI Taxonomy" id="262921"/>
    <lineage>
        <taxon>Eukaryota</taxon>
        <taxon>Viridiplantae</taxon>
        <taxon>Streptophyta</taxon>
        <taxon>Embryophyta</taxon>
        <taxon>Tracheophyta</taxon>
        <taxon>Spermatophyta</taxon>
        <taxon>Magnoliopsida</taxon>
        <taxon>eudicotyledons</taxon>
        <taxon>Gunneridae</taxon>
        <taxon>Pentapetalae</taxon>
        <taxon>asterids</taxon>
        <taxon>Ericales</taxon>
        <taxon>Ericaceae</taxon>
        <taxon>Ericoideae</taxon>
        <taxon>Rhodoreae</taxon>
        <taxon>Rhododendron</taxon>
    </lineage>
</organism>
<dbReference type="PANTHER" id="PTHR31639:SF312">
    <property type="entry name" value="CYCLIN-LIKE F-BOX"/>
    <property type="match status" value="1"/>
</dbReference>
<sequence length="537" mass="60485">MKRMCSSTSDIISDLPDNILEKILVLMPLRDAVRTSVLSKKWKDNWRKIPVLAFDDRSLVDPYPILFRQRSPPDQLSIKNRFFATIYHVLLRHQGAIPKLILSLSELEGCFEIDTLIITLSSNGIQELTVKLWKGQPYKLPQSLYTCQRLTHLNLQHCVFRPPTTFKGFHRIVYLELFEVIITSDAFQNLVSSCPLLEKLKFESSACFDYIGIDASNLKVLSLTGFFKSLRVKNARHLTKFSLYPKACQFGIRDAVEWAGLLDGLPVLEHLHMGGPYVWLLVAGCCLKKRLPTLRHLNALELSSVYLGAAAIFRMIWWTMTNNPKLQKVTIEANSTSGSEEAAVKACEEKLAGSKFCLEHLREVEMRLVSGTKIELHFMKLLLAKSRVLESMVVKPNPAKPSGEETLGYHRADSRDVHRERDNSVVLFDPLTGEPITYRPIDSGIARQRVHDDGPEQSRGESGIWIDEPFDLVDLIVDPPAEGPVFPDALALASSFFFFLSSRSAMMFLGAISISSPSSSVVSSLASLIFLERTMRT</sequence>
<dbReference type="CDD" id="cd22160">
    <property type="entry name" value="F-box_AtFBL13-like"/>
    <property type="match status" value="1"/>
</dbReference>
<dbReference type="Proteomes" id="UP000428333">
    <property type="component" value="Linkage Group LG08"/>
</dbReference>
<protein>
    <recommendedName>
        <fullName evidence="2">F-box domain-containing protein</fullName>
    </recommendedName>
</protein>
<evidence type="ECO:0000313" key="4">
    <source>
        <dbReference type="Proteomes" id="UP000428333"/>
    </source>
</evidence>
<proteinExistence type="predicted"/>
<feature type="non-terminal residue" evidence="3">
    <location>
        <position position="1"/>
    </location>
</feature>
<keyword evidence="1" id="KW-1133">Transmembrane helix</keyword>
<dbReference type="Pfam" id="PF00646">
    <property type="entry name" value="F-box"/>
    <property type="match status" value="1"/>
</dbReference>
<accession>A0A6A4LJ74</accession>
<dbReference type="InterPro" id="IPR036047">
    <property type="entry name" value="F-box-like_dom_sf"/>
</dbReference>
<evidence type="ECO:0000313" key="3">
    <source>
        <dbReference type="EMBL" id="KAE9454468.1"/>
    </source>
</evidence>
<dbReference type="Pfam" id="PF24758">
    <property type="entry name" value="LRR_At5g56370"/>
    <property type="match status" value="1"/>
</dbReference>
<evidence type="ECO:0000259" key="2">
    <source>
        <dbReference type="PROSITE" id="PS50181"/>
    </source>
</evidence>
<dbReference type="InterPro" id="IPR032675">
    <property type="entry name" value="LRR_dom_sf"/>
</dbReference>
<dbReference type="Gene3D" id="1.20.1280.50">
    <property type="match status" value="1"/>
</dbReference>
<comment type="caution">
    <text evidence="3">The sequence shown here is derived from an EMBL/GenBank/DDBJ whole genome shotgun (WGS) entry which is preliminary data.</text>
</comment>
<dbReference type="Gene3D" id="3.80.10.10">
    <property type="entry name" value="Ribonuclease Inhibitor"/>
    <property type="match status" value="1"/>
</dbReference>
<dbReference type="PROSITE" id="PS50181">
    <property type="entry name" value="FBOX"/>
    <property type="match status" value="1"/>
</dbReference>
<reference evidence="3 4" key="1">
    <citation type="journal article" date="2019" name="Genome Biol. Evol.">
        <title>The Rhododendron genome and chromosomal organization provide insight into shared whole-genome duplications across the heath family (Ericaceae).</title>
        <authorList>
            <person name="Soza V.L."/>
            <person name="Lindsley D."/>
            <person name="Waalkes A."/>
            <person name="Ramage E."/>
            <person name="Patwardhan R.P."/>
            <person name="Burton J.N."/>
            <person name="Adey A."/>
            <person name="Kumar A."/>
            <person name="Qiu R."/>
            <person name="Shendure J."/>
            <person name="Hall B."/>
        </authorList>
    </citation>
    <scope>NUCLEOTIDE SEQUENCE [LARGE SCALE GENOMIC DNA]</scope>
    <source>
        <strain evidence="3">RSF 1966-606</strain>
    </source>
</reference>
<dbReference type="SUPFAM" id="SSF81383">
    <property type="entry name" value="F-box domain"/>
    <property type="match status" value="1"/>
</dbReference>
<dbReference type="InterPro" id="IPR055411">
    <property type="entry name" value="LRR_FXL15/At3g58940/PEG3-like"/>
</dbReference>
<evidence type="ECO:0000256" key="1">
    <source>
        <dbReference type="SAM" id="Phobius"/>
    </source>
</evidence>
<name>A0A6A4LJ74_9ERIC</name>
<dbReference type="OrthoDB" id="1163429at2759"/>
<dbReference type="EMBL" id="QEFC01002115">
    <property type="protein sequence ID" value="KAE9454468.1"/>
    <property type="molecule type" value="Genomic_DNA"/>
</dbReference>
<feature type="domain" description="F-box" evidence="2">
    <location>
        <begin position="9"/>
        <end position="44"/>
    </location>
</feature>
<feature type="transmembrane region" description="Helical" evidence="1">
    <location>
        <begin position="505"/>
        <end position="531"/>
    </location>
</feature>
<dbReference type="PANTHER" id="PTHR31639">
    <property type="entry name" value="F-BOX PROTEIN-LIKE"/>
    <property type="match status" value="1"/>
</dbReference>
<keyword evidence="1" id="KW-0812">Transmembrane</keyword>
<dbReference type="AlphaFoldDB" id="A0A6A4LJ74"/>
<dbReference type="SUPFAM" id="SSF52047">
    <property type="entry name" value="RNI-like"/>
    <property type="match status" value="1"/>
</dbReference>
<dbReference type="InterPro" id="IPR053781">
    <property type="entry name" value="F-box_AtFBL13-like"/>
</dbReference>
<keyword evidence="4" id="KW-1185">Reference proteome</keyword>
<keyword evidence="1" id="KW-0472">Membrane</keyword>